<dbReference type="RefSeq" id="WP_216876742.1">
    <property type="nucleotide sequence ID" value="NZ_JAERQM010000004.1"/>
</dbReference>
<protein>
    <submittedName>
        <fullName evidence="1">Uncharacterized protein</fullName>
    </submittedName>
</protein>
<evidence type="ECO:0000313" key="2">
    <source>
        <dbReference type="Proteomes" id="UP000689967"/>
    </source>
</evidence>
<comment type="caution">
    <text evidence="1">The sequence shown here is derived from an EMBL/GenBank/DDBJ whole genome shotgun (WGS) entry which is preliminary data.</text>
</comment>
<name>A0ABS6H8I3_9PROT</name>
<sequence>MSLGPIPAVERLDAERNETALIALRSADFFGNWGAHYMLARRRGLTCTVPCPDGYPTAPASGRSTEDATCFYSVINVCTQAGFLRAWERQPARLVFSHDVCGTQNGPLQRYCNRLRRQPNEFIVDNLSGAQARQPGIFLFFGVGVDFSPRGRVTHIMMSLGGGKAAGSNNGVLEADALPWQNYDLTQRIVRITDDERTLWRPIKESGAFTLYHVPLDFIRLMGRIAALQAIEALAQSLPS</sequence>
<proteinExistence type="predicted"/>
<reference evidence="1 2" key="1">
    <citation type="submission" date="2021-01" db="EMBL/GenBank/DDBJ databases">
        <title>Roseomonas sp. nov, a bacterium isolated from an oil production mixture in Yumen Oilfield.</title>
        <authorList>
            <person name="Wu D."/>
        </authorList>
    </citation>
    <scope>NUCLEOTIDE SEQUENCE [LARGE SCALE GENOMIC DNA]</scope>
    <source>
        <strain evidence="1 2">ROY-5-3</strain>
    </source>
</reference>
<dbReference type="Proteomes" id="UP000689967">
    <property type="component" value="Unassembled WGS sequence"/>
</dbReference>
<accession>A0ABS6H8I3</accession>
<gene>
    <name evidence="1" type="ORF">JJQ90_14955</name>
</gene>
<keyword evidence="2" id="KW-1185">Reference proteome</keyword>
<dbReference type="EMBL" id="JAERQM010000004">
    <property type="protein sequence ID" value="MBU8545017.1"/>
    <property type="molecule type" value="Genomic_DNA"/>
</dbReference>
<evidence type="ECO:0000313" key="1">
    <source>
        <dbReference type="EMBL" id="MBU8545017.1"/>
    </source>
</evidence>
<organism evidence="1 2">
    <name type="scientific">Falsiroseomonas oleicola</name>
    <dbReference type="NCBI Taxonomy" id="2801474"/>
    <lineage>
        <taxon>Bacteria</taxon>
        <taxon>Pseudomonadati</taxon>
        <taxon>Pseudomonadota</taxon>
        <taxon>Alphaproteobacteria</taxon>
        <taxon>Acetobacterales</taxon>
        <taxon>Roseomonadaceae</taxon>
        <taxon>Falsiroseomonas</taxon>
    </lineage>
</organism>